<protein>
    <submittedName>
        <fullName evidence="3">DUF5011 domain-containing protein</fullName>
    </submittedName>
</protein>
<keyword evidence="1" id="KW-0732">Signal</keyword>
<organism evidence="3 4">
    <name type="scientific">Flavivirga jejuensis</name>
    <dbReference type="NCBI Taxonomy" id="870487"/>
    <lineage>
        <taxon>Bacteria</taxon>
        <taxon>Pseudomonadati</taxon>
        <taxon>Bacteroidota</taxon>
        <taxon>Flavobacteriia</taxon>
        <taxon>Flavobacteriales</taxon>
        <taxon>Flavobacteriaceae</taxon>
        <taxon>Flavivirga</taxon>
    </lineage>
</organism>
<proteinExistence type="predicted"/>
<dbReference type="Gene3D" id="2.60.40.10">
    <property type="entry name" value="Immunoglobulins"/>
    <property type="match status" value="1"/>
</dbReference>
<evidence type="ECO:0000313" key="3">
    <source>
        <dbReference type="EMBL" id="MDO5973293.1"/>
    </source>
</evidence>
<name>A0ABT8WJK4_9FLAO</name>
<comment type="caution">
    <text evidence="3">The sequence shown here is derived from an EMBL/GenBank/DDBJ whole genome shotgun (WGS) entry which is preliminary data.</text>
</comment>
<dbReference type="EMBL" id="JAUOEL010000001">
    <property type="protein sequence ID" value="MDO5973293.1"/>
    <property type="molecule type" value="Genomic_DNA"/>
</dbReference>
<dbReference type="InterPro" id="IPR032179">
    <property type="entry name" value="Cry22Aa_Ig-like"/>
</dbReference>
<feature type="signal peptide" evidence="1">
    <location>
        <begin position="1"/>
        <end position="18"/>
    </location>
</feature>
<feature type="chain" id="PRO_5047413870" evidence="1">
    <location>
        <begin position="19"/>
        <end position="219"/>
    </location>
</feature>
<dbReference type="RefSeq" id="WP_303300373.1">
    <property type="nucleotide sequence ID" value="NZ_BAABDA010000042.1"/>
</dbReference>
<evidence type="ECO:0000313" key="4">
    <source>
        <dbReference type="Proteomes" id="UP001176806"/>
    </source>
</evidence>
<sequence>MKKIIIYTLIMCGFAFTACDVESTEGVSTVTNFAVVEALGDAIVLVEVGNTFVEPGVSATISGADVPFETLGTLDTNTPGIYDLTYQVINEDGFAAQAFRTVFVYENNGTLAGVWDGKRIGRSGGPILVSSTSDPSVFNCSDLTAGHYEFDRALGRAYASPGQLAVTGSSIADTSADNAFGTWNLTSGAISGDEKTMTWTITIPAFSFGYDCELIKTTP</sequence>
<dbReference type="PROSITE" id="PS51257">
    <property type="entry name" value="PROKAR_LIPOPROTEIN"/>
    <property type="match status" value="1"/>
</dbReference>
<dbReference type="Proteomes" id="UP001176806">
    <property type="component" value="Unassembled WGS sequence"/>
</dbReference>
<reference evidence="3" key="1">
    <citation type="submission" date="2023-07" db="EMBL/GenBank/DDBJ databases">
        <title>Two novel species in the genus Flavivirga.</title>
        <authorList>
            <person name="Kwon K."/>
        </authorList>
    </citation>
    <scope>NUCLEOTIDE SEQUENCE</scope>
    <source>
        <strain evidence="3">KACC 14158</strain>
    </source>
</reference>
<accession>A0ABT8WJK4</accession>
<dbReference type="Pfam" id="PF16403">
    <property type="entry name" value="Bact_surface_Ig-like"/>
    <property type="match status" value="1"/>
</dbReference>
<dbReference type="InterPro" id="IPR013783">
    <property type="entry name" value="Ig-like_fold"/>
</dbReference>
<keyword evidence="4" id="KW-1185">Reference proteome</keyword>
<evidence type="ECO:0000256" key="1">
    <source>
        <dbReference type="SAM" id="SignalP"/>
    </source>
</evidence>
<feature type="domain" description="Pesticidal crystal protein Cry22Aa Ig-like" evidence="2">
    <location>
        <begin position="39"/>
        <end position="104"/>
    </location>
</feature>
<evidence type="ECO:0000259" key="2">
    <source>
        <dbReference type="Pfam" id="PF16403"/>
    </source>
</evidence>
<gene>
    <name evidence="3" type="ORF">Q4Q40_03780</name>
</gene>